<keyword evidence="2" id="KW-0479">Metal-binding</keyword>
<dbReference type="InterPro" id="IPR057670">
    <property type="entry name" value="SH3_retrovirus"/>
</dbReference>
<dbReference type="Pfam" id="PF13976">
    <property type="entry name" value="gag_pre-integrs"/>
    <property type="match status" value="1"/>
</dbReference>
<dbReference type="InterPro" id="IPR012337">
    <property type="entry name" value="RNaseH-like_sf"/>
</dbReference>
<evidence type="ECO:0000256" key="3">
    <source>
        <dbReference type="ARBA" id="ARBA00022750"/>
    </source>
</evidence>
<dbReference type="Pfam" id="PF07727">
    <property type="entry name" value="RVT_2"/>
    <property type="match status" value="1"/>
</dbReference>
<keyword evidence="11" id="KW-1185">Reference proteome</keyword>
<sequence length="2612" mass="295919">MASSSSSSNSSNHPSAKIPPFDETNFAMWKIKALYALESVDEDMLDIVENGPYAPMYQPLKNNVPDGTMKKTPKENWTADDKRKHGLDVHARAAISYALPYNIFGLVQNCISAKEMMDTLTVSFEGTEEVKATQINDLNRRYEHFFAKKGETLTQTFNRFNTLVNDLRRLDQLKHRTVLVQKFLDSLGAGWENHVDVLKNSEKINSMDLQSLYGNLRYYEESKLQRKELMKDSQRESSVVASAALIVKTFEKSGRNFSKFQKKMGGKFSKRSEADKRHEKGSDEYWKQKYNKLIEKLKAQNLEHKVLVAEEEKWKTDEESSDDEVKCLMVKIEDTDVSEKGKSTFDVDMSDAVENSRKHNTDSSSMYQVKNFVSYSMNEKIKMFEYLGVINSKKNQTIRNLQNQIDLLETDISMKNNIIESTQENLRITSLSNSSLSAEIDNVKNLLIKEQTVLHTWGKSHKNANYIISAQIPHSCEKILGGNFAEAEKVFKSQDKESEFYSMNEMKNNFKNKFVSNSFINQSLIDEYCITNSDGIAECNVEITGIDPTSYPAHLVRPTPLTENIIAFPISNGVFHAVHEQLKRFPYCNSSVNKYKSDTDSSSSHTDQILSDTELSCDSMINKRIQISLGESCMSKCVKSKNLLTKKNFGTRVCYRCGDTSHKISECSFDKSSSRADNIKGQEHLWYLDSGCSRHMTGSKSLLEDYVKKTGPAVTYGDNGKGFTKGYGNIKCNNVVFQNVSYVKGLKHNLISISQLCDADYEVHFTKKEGRVVNTDKNIVLSASRKDDIYVLDMFSSDKALMQCFFTKSQTNLSWIWHKRFPHLNFKNLSKISNQDLVRGLPKFSVVKDKMCSACEQGKQTKSSFKPKSCSSISVPLHLLHMDLFGPILVRSLGGNKYTLVVVDEFTRFTWVVFLKKQSHAAQEIISLIRKNETLTGLKVKQLRSDHGTEFRNSTLEEFCDHKGIGQNFSAPHTPQQNGVVERRNRTLIEAGRTLMIHAGLPMSFWAEARDPRSKFEPKADKGIFVGYTSISKAFRVFHVNRQCIEESIHVKFDEESYTDEKVTHSSSIFQELLSCPFDEVPPAGDDADSSDSIVSVPCSLNQDTAARSADDSLGADEILEAEDSPATDNLSVSNSPESASISERRYHPVDQIIGNIHDGVRTKSRVSNNFCMYVNFVSMILPDKIHTTLQDADWIKAMQEELDEFERHKVWTLVPRPSGKTITGTRWVYRNKVDKYGIITRNKARLVAQGFTQIESIDYGETFAPVARIEAIRLFLAYASYMKFIVYQMDVKTTFLHGVLEEEVFLNQPPGFVDKDHPDYVYRLDKAVYGLKQAPRAWYETLTSYLLENGYRRGAIDNTLFIKNKGSDMVPVQIYVDDIIFGSPNETLSKEFAEIMSQRFEMSMMGKMTFFLGLEVQQQKSVISICQSKYISDLLVKYSLSDCKPASTPVFKTDKIHADPTGTDVNHSLYRGMIGSLLYLTTSRPDIMFGTILCARFQTNPKESHLMAVKRIFRYLKGTQNLALWYPRDSAFELFGYTDSDYAGCNLDKKSTSGGCHFLGNRLISWSSKKQTSVAISTAEADAIQITQNPVQHSKTKHIKIRHHFIRDNVEKGKVVLEHVKTSEQLADIFTKSLDSQTTAYIIGELGMITLSKHQDLSHATIPSYQSYTDSVIQCAKTHADESLKIFADALPQTLIDVSPSVNGSFTQRLFSDLTASCRLRYAISDVPSEFFPEQVCEFYYTATVNDDNNAITETIGHGRHSVFITAELLSAALRLPIFEPFSEPPTIERCKRMFDQLGYDHSKAGTRSALILRQWMTPDYFSHSGNPIQYPRMPVRMYQDDPLDSDIRISDRMREWIANPYTVPSLTADTDEGGADGNHVDHADQEDEQHDGGHFSPQLSHHIVSDTDKVPSAPKDSMNQGEQPSQGEHPSQGENPQFQGEQPSPAAHQYSPRMPPSSPVAPATSVVQIPASAFTELMTLTRDMSQRLLRIEADVQQLKEVLLHTPPSSPQSDDAKKGGDTDDDVDADDNADGEPNERDTEPVDNTIIQPESPKPMPESDSAGHNSPAATEKLVEDSEHDDEPDDECQILDMNFINPLIPVQEESSDDLDNESQCPDMRSVNPVADPIIPVQGEDSDVASEDSHPLSRKRKVTDTDLAHSQTDTSLPAKKPKSIVSISNLAAEWNMSPDQVKQILNEANQDQLLKNIDQADESLIQHKLQAKGSFEAQMQKFLEFQSKAQSSQPPPSHSKPKTDSVLDRIDRKRFEDVLKRRVCVDKIIKVKASKPRNEKILTLLITRQGPQHSYTEVVKRDELIKYGYSEWMELLELASKQTSAHSSELTYALHLLIKKVQRLDLVPKERPQHQGQRLSVPRTRRTKFQVDGEDVLVLDFRAGGINNSLPISVDPVQHKFISAPEHGMFYLDKNRRMCFQRTAEIPKAPTTHLVGLRKMCMSHQDLSGEFHILIAMELLNRRQELLDSPYWPVKIEAEAEYEEFLSRDLSISAYLSISISVSVAQPLHHVSQLRKCLVDDSAVVPMEDIQVDDSLNYIERPVAILDRKSKDLRNKKMELVKVQWQHRKGSEWTWEPMDEMMEHYPELFQERAADFEDEV</sequence>
<evidence type="ECO:0000256" key="5">
    <source>
        <dbReference type="PROSITE-ProRule" id="PRU00047"/>
    </source>
</evidence>
<dbReference type="InterPro" id="IPR036397">
    <property type="entry name" value="RNaseH_sf"/>
</dbReference>
<feature type="domain" description="CCHC-type" evidence="8">
    <location>
        <begin position="654"/>
        <end position="667"/>
    </location>
</feature>
<gene>
    <name evidence="10" type="ORF">LSAT_V11C400224620</name>
</gene>
<dbReference type="InterPro" id="IPR013103">
    <property type="entry name" value="RVT_2"/>
</dbReference>
<comment type="caution">
    <text evidence="10">The sequence shown here is derived from an EMBL/GenBank/DDBJ whole genome shotgun (WGS) entry which is preliminary data.</text>
</comment>
<keyword evidence="4" id="KW-0378">Hydrolase</keyword>
<feature type="compositionally biased region" description="Polar residues" evidence="7">
    <location>
        <begin position="1919"/>
        <end position="1944"/>
    </location>
</feature>
<feature type="compositionally biased region" description="Acidic residues" evidence="7">
    <location>
        <begin position="2023"/>
        <end position="2036"/>
    </location>
</feature>
<dbReference type="Proteomes" id="UP000235145">
    <property type="component" value="Unassembled WGS sequence"/>
</dbReference>
<dbReference type="Pfam" id="PF22936">
    <property type="entry name" value="Pol_BBD"/>
    <property type="match status" value="1"/>
</dbReference>
<protein>
    <recommendedName>
        <fullName evidence="12">Integrase catalytic domain-containing protein</fullName>
    </recommendedName>
</protein>
<dbReference type="SUPFAM" id="SSF56672">
    <property type="entry name" value="DNA/RNA polymerases"/>
    <property type="match status" value="1"/>
</dbReference>
<dbReference type="PROSITE" id="PS50158">
    <property type="entry name" value="ZF_CCHC"/>
    <property type="match status" value="1"/>
</dbReference>
<keyword evidence="1" id="KW-0645">Protease</keyword>
<evidence type="ECO:0000259" key="9">
    <source>
        <dbReference type="PROSITE" id="PS50994"/>
    </source>
</evidence>
<name>A0A9R1VYJ7_LACSA</name>
<dbReference type="GO" id="GO:0004190">
    <property type="term" value="F:aspartic-type endopeptidase activity"/>
    <property type="evidence" value="ECO:0007669"/>
    <property type="project" value="UniProtKB-KW"/>
</dbReference>
<reference evidence="10 11" key="1">
    <citation type="journal article" date="2017" name="Nat. Commun.">
        <title>Genome assembly with in vitro proximity ligation data and whole-genome triplication in lettuce.</title>
        <authorList>
            <person name="Reyes-Chin-Wo S."/>
            <person name="Wang Z."/>
            <person name="Yang X."/>
            <person name="Kozik A."/>
            <person name="Arikit S."/>
            <person name="Song C."/>
            <person name="Xia L."/>
            <person name="Froenicke L."/>
            <person name="Lavelle D.O."/>
            <person name="Truco M.J."/>
            <person name="Xia R."/>
            <person name="Zhu S."/>
            <person name="Xu C."/>
            <person name="Xu H."/>
            <person name="Xu X."/>
            <person name="Cox K."/>
            <person name="Korf I."/>
            <person name="Meyers B.C."/>
            <person name="Michelmore R.W."/>
        </authorList>
    </citation>
    <scope>NUCLEOTIDE SEQUENCE [LARGE SCALE GENOMIC DNA]</scope>
    <source>
        <strain evidence="11">cv. Salinas</strain>
        <tissue evidence="10">Seedlings</tissue>
    </source>
</reference>
<dbReference type="PROSITE" id="PS50994">
    <property type="entry name" value="INTEGRASE"/>
    <property type="match status" value="1"/>
</dbReference>
<evidence type="ECO:0000256" key="6">
    <source>
        <dbReference type="SAM" id="Coils"/>
    </source>
</evidence>
<dbReference type="InterPro" id="IPR025724">
    <property type="entry name" value="GAG-pre-integrase_dom"/>
</dbReference>
<dbReference type="InterPro" id="IPR001878">
    <property type="entry name" value="Znf_CCHC"/>
</dbReference>
<evidence type="ECO:0000256" key="1">
    <source>
        <dbReference type="ARBA" id="ARBA00022670"/>
    </source>
</evidence>
<dbReference type="GO" id="GO:0008270">
    <property type="term" value="F:zinc ion binding"/>
    <property type="evidence" value="ECO:0007669"/>
    <property type="project" value="UniProtKB-KW"/>
</dbReference>
<dbReference type="CDD" id="cd09272">
    <property type="entry name" value="RNase_HI_RT_Ty1"/>
    <property type="match status" value="1"/>
</dbReference>
<feature type="region of interest" description="Disordered" evidence="7">
    <location>
        <begin position="2005"/>
        <end position="2097"/>
    </location>
</feature>
<evidence type="ECO:0000313" key="10">
    <source>
        <dbReference type="EMBL" id="KAJ0213030.1"/>
    </source>
</evidence>
<feature type="region of interest" description="Disordered" evidence="7">
    <location>
        <begin position="2133"/>
        <end position="2171"/>
    </location>
</feature>
<dbReference type="Pfam" id="PF14223">
    <property type="entry name" value="Retrotran_gag_2"/>
    <property type="match status" value="1"/>
</dbReference>
<feature type="domain" description="Integrase catalytic" evidence="9">
    <location>
        <begin position="872"/>
        <end position="990"/>
    </location>
</feature>
<feature type="coiled-coil region" evidence="6">
    <location>
        <begin position="391"/>
        <end position="418"/>
    </location>
</feature>
<dbReference type="InterPro" id="IPR043502">
    <property type="entry name" value="DNA/RNA_pol_sf"/>
</dbReference>
<feature type="region of interest" description="Disordered" evidence="7">
    <location>
        <begin position="2238"/>
        <end position="2259"/>
    </location>
</feature>
<keyword evidence="3" id="KW-0064">Aspartyl protease</keyword>
<dbReference type="Pfam" id="PF00665">
    <property type="entry name" value="rve"/>
    <property type="match status" value="1"/>
</dbReference>
<evidence type="ECO:0000256" key="2">
    <source>
        <dbReference type="ARBA" id="ARBA00022723"/>
    </source>
</evidence>
<feature type="region of interest" description="Disordered" evidence="7">
    <location>
        <begin position="1122"/>
        <end position="1142"/>
    </location>
</feature>
<proteinExistence type="predicted"/>
<feature type="compositionally biased region" description="Acidic residues" evidence="7">
    <location>
        <begin position="2079"/>
        <end position="2090"/>
    </location>
</feature>
<dbReference type="SUPFAM" id="SSF53098">
    <property type="entry name" value="Ribonuclease H-like"/>
    <property type="match status" value="1"/>
</dbReference>
<feature type="region of interest" description="Disordered" evidence="7">
    <location>
        <begin position="1866"/>
        <end position="1965"/>
    </location>
</feature>
<dbReference type="Pfam" id="PF25597">
    <property type="entry name" value="SH3_retrovirus"/>
    <property type="match status" value="1"/>
</dbReference>
<dbReference type="GO" id="GO:0015074">
    <property type="term" value="P:DNA integration"/>
    <property type="evidence" value="ECO:0007669"/>
    <property type="project" value="InterPro"/>
</dbReference>
<feature type="compositionally biased region" description="Polar residues" evidence="7">
    <location>
        <begin position="1127"/>
        <end position="1142"/>
    </location>
</feature>
<dbReference type="PANTHER" id="PTHR42648:SF32">
    <property type="entry name" value="RIBONUCLEASE H-LIKE DOMAIN, GAG-PRE-INTEGRASE DOMAIN PROTEIN-RELATED"/>
    <property type="match status" value="1"/>
</dbReference>
<dbReference type="PANTHER" id="PTHR42648">
    <property type="entry name" value="TRANSPOSASE, PUTATIVE-RELATED"/>
    <property type="match status" value="1"/>
</dbReference>
<dbReference type="GO" id="GO:0006508">
    <property type="term" value="P:proteolysis"/>
    <property type="evidence" value="ECO:0007669"/>
    <property type="project" value="UniProtKB-KW"/>
</dbReference>
<evidence type="ECO:0008006" key="12">
    <source>
        <dbReference type="Google" id="ProtNLM"/>
    </source>
</evidence>
<keyword evidence="6" id="KW-0175">Coiled coil</keyword>
<evidence type="ECO:0000256" key="4">
    <source>
        <dbReference type="ARBA" id="ARBA00022801"/>
    </source>
</evidence>
<keyword evidence="5" id="KW-0862">Zinc</keyword>
<evidence type="ECO:0000313" key="11">
    <source>
        <dbReference type="Proteomes" id="UP000235145"/>
    </source>
</evidence>
<dbReference type="Gene3D" id="3.30.420.10">
    <property type="entry name" value="Ribonuclease H-like superfamily/Ribonuclease H"/>
    <property type="match status" value="1"/>
</dbReference>
<keyword evidence="5" id="KW-0863">Zinc-finger</keyword>
<accession>A0A9R1VYJ7</accession>
<dbReference type="InterPro" id="IPR039537">
    <property type="entry name" value="Retrotran_Ty1/copia-like"/>
</dbReference>
<dbReference type="EMBL" id="NBSK02000004">
    <property type="protein sequence ID" value="KAJ0213030.1"/>
    <property type="molecule type" value="Genomic_DNA"/>
</dbReference>
<dbReference type="InterPro" id="IPR001584">
    <property type="entry name" value="Integrase_cat-core"/>
</dbReference>
<dbReference type="InterPro" id="IPR054722">
    <property type="entry name" value="PolX-like_BBD"/>
</dbReference>
<evidence type="ECO:0000259" key="8">
    <source>
        <dbReference type="PROSITE" id="PS50158"/>
    </source>
</evidence>
<evidence type="ECO:0000256" key="7">
    <source>
        <dbReference type="SAM" id="MobiDB-lite"/>
    </source>
</evidence>
<organism evidence="10 11">
    <name type="scientific">Lactuca sativa</name>
    <name type="common">Garden lettuce</name>
    <dbReference type="NCBI Taxonomy" id="4236"/>
    <lineage>
        <taxon>Eukaryota</taxon>
        <taxon>Viridiplantae</taxon>
        <taxon>Streptophyta</taxon>
        <taxon>Embryophyta</taxon>
        <taxon>Tracheophyta</taxon>
        <taxon>Spermatophyta</taxon>
        <taxon>Magnoliopsida</taxon>
        <taxon>eudicotyledons</taxon>
        <taxon>Gunneridae</taxon>
        <taxon>Pentapetalae</taxon>
        <taxon>asterids</taxon>
        <taxon>campanulids</taxon>
        <taxon>Asterales</taxon>
        <taxon>Asteraceae</taxon>
        <taxon>Cichorioideae</taxon>
        <taxon>Cichorieae</taxon>
        <taxon>Lactucinae</taxon>
        <taxon>Lactuca</taxon>
    </lineage>
</organism>
<dbReference type="GO" id="GO:0003676">
    <property type="term" value="F:nucleic acid binding"/>
    <property type="evidence" value="ECO:0007669"/>
    <property type="project" value="InterPro"/>
</dbReference>